<dbReference type="Proteomes" id="UP000250218">
    <property type="component" value="Chromosome"/>
</dbReference>
<gene>
    <name evidence="1" type="ORF">DP065_01130</name>
</gene>
<dbReference type="KEGG" id="mane:DP065_01130"/>
<protein>
    <submittedName>
        <fullName evidence="1">Uncharacterized protein</fullName>
    </submittedName>
</protein>
<keyword evidence="2" id="KW-1185">Reference proteome</keyword>
<proteinExistence type="predicted"/>
<evidence type="ECO:0000313" key="1">
    <source>
        <dbReference type="EMBL" id="AWX69358.1"/>
    </source>
</evidence>
<accession>A0A2Z4NCR3</accession>
<dbReference type="AlphaFoldDB" id="A0A2Z4NCR3"/>
<sequence>MNVVNENKVDLNKEIYSYLKRNNLEKYIHDIKNIDLKYCLELEIFRYTKNKIFELKDYILCYDEEFNPYLFVEFNPTGSILLSLLNYEAVLINPISKTKLINSLDKNKTYKVNLLDFEITETNGEIHEININNERTKKLLENKISIVDNLKDENLINYLNRVKIYSKVKSRSIWKTVDSKYSCDPEQYLLNADVEVPHSWWFKTAKYDFGYVSDPSGIGYCQYIGLAMLL</sequence>
<evidence type="ECO:0000313" key="2">
    <source>
        <dbReference type="Proteomes" id="UP000250218"/>
    </source>
</evidence>
<reference evidence="2" key="1">
    <citation type="submission" date="2018-06" db="EMBL/GenBank/DDBJ databases">
        <title>Complete genome sequences of Mycoplasma anatis, M. anseris and M. cloacale type strains.</title>
        <authorList>
            <person name="Grozner D."/>
            <person name="Forro B."/>
            <person name="Sulyok K.M."/>
            <person name="Marton S."/>
            <person name="Kreizinger Z."/>
            <person name="Banyai K."/>
            <person name="Gyuranecz M."/>
        </authorList>
    </citation>
    <scope>NUCLEOTIDE SEQUENCE [LARGE SCALE GENOMIC DNA]</scope>
    <source>
        <strain evidence="2">ATCC 49234</strain>
    </source>
</reference>
<dbReference type="RefSeq" id="WP_033178884.1">
    <property type="nucleotide sequence ID" value="NZ_CP030140.1"/>
</dbReference>
<organism evidence="1 2">
    <name type="scientific">[Mycoplasma] anseris</name>
    <dbReference type="NCBI Taxonomy" id="92400"/>
    <lineage>
        <taxon>Bacteria</taxon>
        <taxon>Bacillati</taxon>
        <taxon>Mycoplasmatota</taxon>
        <taxon>Mycoplasmoidales</taxon>
        <taxon>Metamycoplasmataceae</taxon>
        <taxon>Metamycoplasma</taxon>
    </lineage>
</organism>
<dbReference type="EMBL" id="CP030140">
    <property type="protein sequence ID" value="AWX69358.1"/>
    <property type="molecule type" value="Genomic_DNA"/>
</dbReference>
<name>A0A2Z4NCR3_9BACT</name>